<protein>
    <submittedName>
        <fullName evidence="1">Uncharacterized protein</fullName>
    </submittedName>
</protein>
<evidence type="ECO:0000313" key="2">
    <source>
        <dbReference type="Proteomes" id="UP000634136"/>
    </source>
</evidence>
<dbReference type="AlphaFoldDB" id="A0A834WF76"/>
<keyword evidence="2" id="KW-1185">Reference proteome</keyword>
<accession>A0A834WF76</accession>
<organism evidence="1 2">
    <name type="scientific">Senna tora</name>
    <dbReference type="NCBI Taxonomy" id="362788"/>
    <lineage>
        <taxon>Eukaryota</taxon>
        <taxon>Viridiplantae</taxon>
        <taxon>Streptophyta</taxon>
        <taxon>Embryophyta</taxon>
        <taxon>Tracheophyta</taxon>
        <taxon>Spermatophyta</taxon>
        <taxon>Magnoliopsida</taxon>
        <taxon>eudicotyledons</taxon>
        <taxon>Gunneridae</taxon>
        <taxon>Pentapetalae</taxon>
        <taxon>rosids</taxon>
        <taxon>fabids</taxon>
        <taxon>Fabales</taxon>
        <taxon>Fabaceae</taxon>
        <taxon>Caesalpinioideae</taxon>
        <taxon>Cassia clade</taxon>
        <taxon>Senna</taxon>
    </lineage>
</organism>
<sequence>MSPSPPPSTPPFLLFPRAT</sequence>
<evidence type="ECO:0000313" key="1">
    <source>
        <dbReference type="EMBL" id="KAF7818718.1"/>
    </source>
</evidence>
<reference evidence="1" key="1">
    <citation type="submission" date="2020-09" db="EMBL/GenBank/DDBJ databases">
        <title>Genome-Enabled Discovery of Anthraquinone Biosynthesis in Senna tora.</title>
        <authorList>
            <person name="Kang S.-H."/>
            <person name="Pandey R.P."/>
            <person name="Lee C.-M."/>
            <person name="Sim J.-S."/>
            <person name="Jeong J.-T."/>
            <person name="Choi B.-S."/>
            <person name="Jung M."/>
            <person name="Ginzburg D."/>
            <person name="Zhao K."/>
            <person name="Won S.Y."/>
            <person name="Oh T.-J."/>
            <person name="Yu Y."/>
            <person name="Kim N.-H."/>
            <person name="Lee O.R."/>
            <person name="Lee T.-H."/>
            <person name="Bashyal P."/>
            <person name="Kim T.-S."/>
            <person name="Lee W.-H."/>
            <person name="Kawkins C."/>
            <person name="Kim C.-K."/>
            <person name="Kim J.S."/>
            <person name="Ahn B.O."/>
            <person name="Rhee S.Y."/>
            <person name="Sohng J.K."/>
        </authorList>
    </citation>
    <scope>NUCLEOTIDE SEQUENCE</scope>
    <source>
        <tissue evidence="1">Leaf</tissue>
    </source>
</reference>
<proteinExistence type="predicted"/>
<dbReference type="Proteomes" id="UP000634136">
    <property type="component" value="Unassembled WGS sequence"/>
</dbReference>
<gene>
    <name evidence="1" type="ORF">G2W53_024173</name>
</gene>
<dbReference type="EMBL" id="JAAIUW010000008">
    <property type="protein sequence ID" value="KAF7818718.1"/>
    <property type="molecule type" value="Genomic_DNA"/>
</dbReference>
<name>A0A834WF76_9FABA</name>
<comment type="caution">
    <text evidence="1">The sequence shown here is derived from an EMBL/GenBank/DDBJ whole genome shotgun (WGS) entry which is preliminary data.</text>
</comment>